<dbReference type="PANTHER" id="PTHR47784">
    <property type="entry name" value="STEROL UPTAKE CONTROL PROTEIN 2"/>
    <property type="match status" value="1"/>
</dbReference>
<dbReference type="GO" id="GO:0001228">
    <property type="term" value="F:DNA-binding transcription activator activity, RNA polymerase II-specific"/>
    <property type="evidence" value="ECO:0007669"/>
    <property type="project" value="TreeGrafter"/>
</dbReference>
<dbReference type="InterPro" id="IPR053157">
    <property type="entry name" value="Sterol_Uptake_Regulator"/>
</dbReference>
<feature type="region of interest" description="Disordered" evidence="1">
    <location>
        <begin position="1"/>
        <end position="22"/>
    </location>
</feature>
<proteinExistence type="predicted"/>
<dbReference type="AlphaFoldDB" id="A0A8H6MWB1"/>
<protein>
    <submittedName>
        <fullName evidence="2">C6 zinc finger protein</fullName>
    </submittedName>
</protein>
<dbReference type="EMBL" id="WIGN01000084">
    <property type="protein sequence ID" value="KAF6810635.1"/>
    <property type="molecule type" value="Genomic_DNA"/>
</dbReference>
<evidence type="ECO:0000256" key="1">
    <source>
        <dbReference type="SAM" id="MobiDB-lite"/>
    </source>
</evidence>
<dbReference type="Proteomes" id="UP000652219">
    <property type="component" value="Unassembled WGS sequence"/>
</dbReference>
<keyword evidence="3" id="KW-1185">Reference proteome</keyword>
<name>A0A8H6MWB1_9PEZI</name>
<evidence type="ECO:0000313" key="2">
    <source>
        <dbReference type="EMBL" id="KAF6810635.1"/>
    </source>
</evidence>
<reference evidence="2 3" key="1">
    <citation type="journal article" date="2020" name="Phytopathology">
        <title>Genome Sequence Resources of Colletotrichum truncatum, C. plurivorum, C. musicola, and C. sojae: Four Species Pathogenic to Soybean (Glycine max).</title>
        <authorList>
            <person name="Rogerio F."/>
            <person name="Boufleur T.R."/>
            <person name="Ciampi-Guillardi M."/>
            <person name="Sukno S.A."/>
            <person name="Thon M.R."/>
            <person name="Massola Junior N.S."/>
            <person name="Baroncelli R."/>
        </authorList>
    </citation>
    <scope>NUCLEOTIDE SEQUENCE [LARGE SCALE GENOMIC DNA]</scope>
    <source>
        <strain evidence="2 3">LFN0009</strain>
    </source>
</reference>
<feature type="compositionally biased region" description="Basic and acidic residues" evidence="1">
    <location>
        <begin position="1"/>
        <end position="11"/>
    </location>
</feature>
<comment type="caution">
    <text evidence="2">The sequence shown here is derived from an EMBL/GenBank/DDBJ whole genome shotgun (WGS) entry which is preliminary data.</text>
</comment>
<gene>
    <name evidence="2" type="ORF">CSOJ01_06195</name>
</gene>
<dbReference type="PANTHER" id="PTHR47784:SF5">
    <property type="entry name" value="STEROL UPTAKE CONTROL PROTEIN 2"/>
    <property type="match status" value="1"/>
</dbReference>
<accession>A0A8H6MWB1</accession>
<sequence>MFEIGRERKETLPSAPGLTETAETAPLKRFRDAIRRHVVDATRARVYDPAIDNLARSFRAVLSRPAEEVEGVEVFAWVFAVSDGYVELLRERDPVALALFGCFASLIRVLRRRWWARGWGE</sequence>
<organism evidence="2 3">
    <name type="scientific">Colletotrichum sojae</name>
    <dbReference type="NCBI Taxonomy" id="2175907"/>
    <lineage>
        <taxon>Eukaryota</taxon>
        <taxon>Fungi</taxon>
        <taxon>Dikarya</taxon>
        <taxon>Ascomycota</taxon>
        <taxon>Pezizomycotina</taxon>
        <taxon>Sordariomycetes</taxon>
        <taxon>Hypocreomycetidae</taxon>
        <taxon>Glomerellales</taxon>
        <taxon>Glomerellaceae</taxon>
        <taxon>Colletotrichum</taxon>
        <taxon>Colletotrichum orchidearum species complex</taxon>
    </lineage>
</organism>
<evidence type="ECO:0000313" key="3">
    <source>
        <dbReference type="Proteomes" id="UP000652219"/>
    </source>
</evidence>